<proteinExistence type="predicted"/>
<dbReference type="EMBL" id="JACEIK010002287">
    <property type="protein sequence ID" value="MCD9560230.1"/>
    <property type="molecule type" value="Genomic_DNA"/>
</dbReference>
<protein>
    <submittedName>
        <fullName evidence="1">Uncharacterized protein</fullName>
    </submittedName>
</protein>
<sequence>MRKGKALMSNIDAPSLPSDETKFIAHIRFGFDGIEVYYMSFKEKRSIHAETRSEMGVQEVHTTLEAINSLDWAEPIKPNLVFRRKVEDKVNQYQWPLDKTVWADGVITLDTKTDKDAIALKQAKVEVLEKNVIALRKHLATLIGPPPASNLIPSKLAAVTSQLRHPKALWNC</sequence>
<gene>
    <name evidence="1" type="ORF">HAX54_018733</name>
</gene>
<reference evidence="1 2" key="1">
    <citation type="journal article" date="2021" name="BMC Genomics">
        <title>Datura genome reveals duplications of psychoactive alkaloid biosynthetic genes and high mutation rate following tissue culture.</title>
        <authorList>
            <person name="Rajewski A."/>
            <person name="Carter-House D."/>
            <person name="Stajich J."/>
            <person name="Litt A."/>
        </authorList>
    </citation>
    <scope>NUCLEOTIDE SEQUENCE [LARGE SCALE GENOMIC DNA]</scope>
    <source>
        <strain evidence="1">AR-01</strain>
    </source>
</reference>
<evidence type="ECO:0000313" key="1">
    <source>
        <dbReference type="EMBL" id="MCD9560230.1"/>
    </source>
</evidence>
<name>A0ABS8UNN6_DATST</name>
<comment type="caution">
    <text evidence="1">The sequence shown here is derived from an EMBL/GenBank/DDBJ whole genome shotgun (WGS) entry which is preliminary data.</text>
</comment>
<keyword evidence="2" id="KW-1185">Reference proteome</keyword>
<accession>A0ABS8UNN6</accession>
<evidence type="ECO:0000313" key="2">
    <source>
        <dbReference type="Proteomes" id="UP000823775"/>
    </source>
</evidence>
<organism evidence="1 2">
    <name type="scientific">Datura stramonium</name>
    <name type="common">Jimsonweed</name>
    <name type="synonym">Common thornapple</name>
    <dbReference type="NCBI Taxonomy" id="4076"/>
    <lineage>
        <taxon>Eukaryota</taxon>
        <taxon>Viridiplantae</taxon>
        <taxon>Streptophyta</taxon>
        <taxon>Embryophyta</taxon>
        <taxon>Tracheophyta</taxon>
        <taxon>Spermatophyta</taxon>
        <taxon>Magnoliopsida</taxon>
        <taxon>eudicotyledons</taxon>
        <taxon>Gunneridae</taxon>
        <taxon>Pentapetalae</taxon>
        <taxon>asterids</taxon>
        <taxon>lamiids</taxon>
        <taxon>Solanales</taxon>
        <taxon>Solanaceae</taxon>
        <taxon>Solanoideae</taxon>
        <taxon>Datureae</taxon>
        <taxon>Datura</taxon>
    </lineage>
</organism>
<dbReference type="Proteomes" id="UP000823775">
    <property type="component" value="Unassembled WGS sequence"/>
</dbReference>